<evidence type="ECO:0000256" key="8">
    <source>
        <dbReference type="SAM" id="Phobius"/>
    </source>
</evidence>
<dbReference type="PANTHER" id="PTHR22730:SF1">
    <property type="entry name" value="PROMININ-LIKE PROTEIN"/>
    <property type="match status" value="1"/>
</dbReference>
<dbReference type="PANTHER" id="PTHR22730">
    <property type="entry name" value="PROMININ PROM PROTEIN"/>
    <property type="match status" value="1"/>
</dbReference>
<accession>B5DRE6</accession>
<protein>
    <submittedName>
        <fullName evidence="10">Prominin-like protein</fullName>
    </submittedName>
</protein>
<evidence type="ECO:0000313" key="9">
    <source>
        <dbReference type="Proteomes" id="UP000001819"/>
    </source>
</evidence>
<gene>
    <name evidence="10" type="primary">LOC6900096</name>
</gene>
<feature type="compositionally biased region" description="Basic and acidic residues" evidence="7">
    <location>
        <begin position="950"/>
        <end position="963"/>
    </location>
</feature>
<feature type="transmembrane region" description="Helical" evidence="8">
    <location>
        <begin position="476"/>
        <end position="501"/>
    </location>
</feature>
<dbReference type="GeneID" id="6900096"/>
<sequence length="963" mass="109962">MKQNRSNGILDLKMSKYGKQSLLRLSLAALLLFVLCLQICAAARSRPPRPTPRPNWRKGYKGDGTTHEQLGLVHFSEAKLSKFNLSNVLNYTKHENYTRKFTALFKWSRGIYDKFFPVNVTVPRGYLRFVGTEKMALGRKVDRNDWAAWFAAYWLFWLWASIIVALIVLIPFFGVLYCCFCCCRCKQGCPPCDIAANRRRRFIWGTCLALIIVMIGLCMAMAVYSNSLLERGLAKTKRTLERGSLDTCNFLYGVQEHIEHLFVKNFEELETHLIHLIMNAPRHIAKDLNDASGANSIQELKYIFGNFRITEYYTDHNHDFHSFVAITSIRLREALRGVKRDINYAATVLCGSQECIKFLGRSDIEFIDTSRCLHPDKMPRVETIQHGLRALFRHERRPDEALARLHEITVLIKEEMERVAAPMIRDIQKGKKLFADQADRINEIIEVVISDIHLATLRSTRAFDDLYVRFDRTRNYVLVSIAVFVAVILVVLIIALAFGCFGKRVTGVRDNGMSRRIGSHFILLAMLLIVCVISIMLMIGLCYFLIGAVAYKGACAPLTEKQRAARERLISEIKLESDVSSVFSSRRDGSKDALKISNLINECEGENSIFKYLRENRIYDVDDLIRIRVMTPMEADFSLFQDLDLSDFFLLTPKDIDVYTAAANSSLDRVHPDLWYDILCYEYVAIDFENLRRGLKKLARSLPWNYYQAAKAAFENEYENLETFHKEYTPFLEENVVEVLRYASWIQSQIEYEYYSFGDSIRLLLKNIQNTEMFIRDMGKHYLANIGKNLTTVVQQQVNNYIKMVVHEANTKVGHCQPLTYIYDYSLDTVCSDLVDPIIGCWLGILVSAFLLIGVLCIGHRLQCLYKQIQTRPRPFIVGPTKSHSCPYCISRSERLAGGDPGGSGGSGGAAHCPCGLQDDFARAAILDVEQAIEETTNHPMELPLPLPIRDPEPSTDGKNKLD</sequence>
<dbReference type="AlphaFoldDB" id="B5DRE6"/>
<proteinExistence type="inferred from homology"/>
<dbReference type="RefSeq" id="XP_002135454.2">
    <property type="nucleotide sequence ID" value="XM_002135418.3"/>
</dbReference>
<reference evidence="10" key="1">
    <citation type="submission" date="2025-08" db="UniProtKB">
        <authorList>
            <consortium name="RefSeq"/>
        </authorList>
    </citation>
    <scope>IDENTIFICATION</scope>
    <source>
        <strain evidence="10">MV-25-SWS-2005</strain>
        <tissue evidence="10">Whole body</tissue>
    </source>
</reference>
<evidence type="ECO:0000256" key="4">
    <source>
        <dbReference type="ARBA" id="ARBA00022989"/>
    </source>
</evidence>
<feature type="region of interest" description="Disordered" evidence="7">
    <location>
        <begin position="937"/>
        <end position="963"/>
    </location>
</feature>
<name>B5DRE6_DROPS</name>
<dbReference type="InParanoid" id="B5DRE6"/>
<evidence type="ECO:0000256" key="5">
    <source>
        <dbReference type="ARBA" id="ARBA00023136"/>
    </source>
</evidence>
<keyword evidence="9" id="KW-1185">Reference proteome</keyword>
<dbReference type="Proteomes" id="UP000001819">
    <property type="component" value="Chromosome X"/>
</dbReference>
<keyword evidence="5 8" id="KW-0472">Membrane</keyword>
<evidence type="ECO:0000256" key="2">
    <source>
        <dbReference type="ARBA" id="ARBA00006058"/>
    </source>
</evidence>
<evidence type="ECO:0000256" key="1">
    <source>
        <dbReference type="ARBA" id="ARBA00004141"/>
    </source>
</evidence>
<feature type="transmembrane region" description="Helical" evidence="8">
    <location>
        <begin position="202"/>
        <end position="224"/>
    </location>
</feature>
<evidence type="ECO:0000313" key="10">
    <source>
        <dbReference type="RefSeq" id="XP_002135454.2"/>
    </source>
</evidence>
<keyword evidence="6" id="KW-0325">Glycoprotein</keyword>
<dbReference type="Pfam" id="PF05478">
    <property type="entry name" value="Prominin"/>
    <property type="match status" value="1"/>
</dbReference>
<evidence type="ECO:0000256" key="7">
    <source>
        <dbReference type="SAM" id="MobiDB-lite"/>
    </source>
</evidence>
<comment type="subcellular location">
    <subcellularLocation>
        <location evidence="1">Membrane</location>
        <topology evidence="1">Multi-pass membrane protein</topology>
    </subcellularLocation>
</comment>
<dbReference type="GO" id="GO:0016020">
    <property type="term" value="C:membrane"/>
    <property type="evidence" value="ECO:0007669"/>
    <property type="project" value="UniProtKB-SubCell"/>
</dbReference>
<dbReference type="InterPro" id="IPR008795">
    <property type="entry name" value="Prominin"/>
</dbReference>
<dbReference type="HOGENOM" id="CLU_008293_1_0_1"/>
<dbReference type="ExpressionAtlas" id="B5DRE6">
    <property type="expression patterns" value="baseline"/>
</dbReference>
<dbReference type="KEGG" id="dpo:6900096"/>
<feature type="transmembrane region" description="Helical" evidence="8">
    <location>
        <begin position="521"/>
        <end position="546"/>
    </location>
</feature>
<keyword evidence="3 8" id="KW-0812">Transmembrane</keyword>
<dbReference type="Bgee" id="FBgn0249676">
    <property type="expression patterns" value="Expressed in male reproductive system and 1 other cell type or tissue"/>
</dbReference>
<keyword evidence="4 8" id="KW-1133">Transmembrane helix</keyword>
<evidence type="ECO:0000256" key="3">
    <source>
        <dbReference type="ARBA" id="ARBA00022692"/>
    </source>
</evidence>
<comment type="similarity">
    <text evidence="2">Belongs to the prominin family.</text>
</comment>
<feature type="transmembrane region" description="Helical" evidence="8">
    <location>
        <begin position="837"/>
        <end position="858"/>
    </location>
</feature>
<accession>A0A6I8V2C0</accession>
<feature type="transmembrane region" description="Helical" evidence="8">
    <location>
        <begin position="156"/>
        <end position="181"/>
    </location>
</feature>
<organism evidence="9 10">
    <name type="scientific">Drosophila pseudoobscura pseudoobscura</name>
    <name type="common">Fruit fly</name>
    <dbReference type="NCBI Taxonomy" id="46245"/>
    <lineage>
        <taxon>Eukaryota</taxon>
        <taxon>Metazoa</taxon>
        <taxon>Ecdysozoa</taxon>
        <taxon>Arthropoda</taxon>
        <taxon>Hexapoda</taxon>
        <taxon>Insecta</taxon>
        <taxon>Pterygota</taxon>
        <taxon>Neoptera</taxon>
        <taxon>Endopterygota</taxon>
        <taxon>Diptera</taxon>
        <taxon>Brachycera</taxon>
        <taxon>Muscomorpha</taxon>
        <taxon>Ephydroidea</taxon>
        <taxon>Drosophilidae</taxon>
        <taxon>Drosophila</taxon>
        <taxon>Sophophora</taxon>
    </lineage>
</organism>
<evidence type="ECO:0000256" key="6">
    <source>
        <dbReference type="ARBA" id="ARBA00023180"/>
    </source>
</evidence>